<evidence type="ECO:0000313" key="1">
    <source>
        <dbReference type="EMBL" id="SHK79443.1"/>
    </source>
</evidence>
<name>A0A1M6VD55_9BRAD</name>
<protein>
    <submittedName>
        <fullName evidence="1">Uncharacterized protein</fullName>
    </submittedName>
</protein>
<evidence type="ECO:0000313" key="2">
    <source>
        <dbReference type="Proteomes" id="UP000189935"/>
    </source>
</evidence>
<dbReference type="Proteomes" id="UP000189935">
    <property type="component" value="Chromosome I"/>
</dbReference>
<reference evidence="1 2" key="1">
    <citation type="submission" date="2016-11" db="EMBL/GenBank/DDBJ databases">
        <authorList>
            <person name="Jaros S."/>
            <person name="Januszkiewicz K."/>
            <person name="Wedrychowicz H."/>
        </authorList>
    </citation>
    <scope>NUCLEOTIDE SEQUENCE [LARGE SCALE GENOMIC DNA]</scope>
    <source>
        <strain evidence="1 2">GAS499</strain>
    </source>
</reference>
<proteinExistence type="predicted"/>
<dbReference type="AlphaFoldDB" id="A0A1M6VD55"/>
<accession>A0A1M6VD55</accession>
<gene>
    <name evidence="1" type="ORF">SAMN05444159_4201</name>
</gene>
<dbReference type="EMBL" id="LT670844">
    <property type="protein sequence ID" value="SHK79443.1"/>
    <property type="molecule type" value="Genomic_DNA"/>
</dbReference>
<organism evidence="1 2">
    <name type="scientific">Bradyrhizobium lablabi</name>
    <dbReference type="NCBI Taxonomy" id="722472"/>
    <lineage>
        <taxon>Bacteria</taxon>
        <taxon>Pseudomonadati</taxon>
        <taxon>Pseudomonadota</taxon>
        <taxon>Alphaproteobacteria</taxon>
        <taxon>Hyphomicrobiales</taxon>
        <taxon>Nitrobacteraceae</taxon>
        <taxon>Bradyrhizobium</taxon>
    </lineage>
</organism>
<sequence>MCIPLIKEYCAPDTNPCESWGGDVKCYRCLAVAILLSGSSAASNAQTLPSYMAPIAGKTAATPADTATKDMLALNTGMFDLYGDAAKIFQKNVLSKHPVILALFSGAGGKMILYRPGMAPTEAPQVPIVYQLLKSVGHSTMALAEVVGPYVDNADDKSWRGAMLAYRSRMQSALDGLDLTPMEPAWRDNNRTILQNNIVFMDECVAKGVIPFATLEAFGKKQAPFLAKNVAWAAQTQVGHWMTVLADWKAQLGADWDKTYGASNTIYVARQNNVLFSVLAQFFGPDAINDRLLLIETVSFTTTPADMLESLTRIIADRSVGSLFFGNYHLMDYELMGGDARVAIAAETGKRGMTTFLPPVVPFGSKQWPTLITPGPGPASIADSR</sequence>